<gene>
    <name evidence="2" type="ORF">HPP92_017074</name>
</gene>
<evidence type="ECO:0000256" key="1">
    <source>
        <dbReference type="SAM" id="MobiDB-lite"/>
    </source>
</evidence>
<dbReference type="AlphaFoldDB" id="A0A835QBK4"/>
<protein>
    <submittedName>
        <fullName evidence="2">Uncharacterized protein</fullName>
    </submittedName>
</protein>
<sequence>MLRKIGTPETTAQVHPQQLYQGTAVLATAEHGVQVVYGDAEDRTKRDGGQCCWRLFPRWKNLVGGRGGACPGPWSGRLPLVSLFNVSGPKAHSIVLRPQGTQTQSHPTPSSSGTNQPRLRPDPEVYPRPTGEVYICGLKGGYPTDDPEEIVGEPGSIAMLHEIAATVSNHLKVGGAELVAEQACFLPCTDDGLPGHWGDPWAKGHRLPLATAVGET</sequence>
<feature type="compositionally biased region" description="Low complexity" evidence="1">
    <location>
        <begin position="98"/>
        <end position="114"/>
    </location>
</feature>
<proteinExistence type="predicted"/>
<evidence type="ECO:0000313" key="3">
    <source>
        <dbReference type="Proteomes" id="UP000639772"/>
    </source>
</evidence>
<accession>A0A835QBK4</accession>
<feature type="region of interest" description="Disordered" evidence="1">
    <location>
        <begin position="98"/>
        <end position="125"/>
    </location>
</feature>
<dbReference type="EMBL" id="JADCNM010000009">
    <property type="protein sequence ID" value="KAG0467746.1"/>
    <property type="molecule type" value="Genomic_DNA"/>
</dbReference>
<dbReference type="Proteomes" id="UP000639772">
    <property type="component" value="Chromosome 9"/>
</dbReference>
<name>A0A835QBK4_VANPL</name>
<evidence type="ECO:0000313" key="2">
    <source>
        <dbReference type="EMBL" id="KAG0467746.1"/>
    </source>
</evidence>
<reference evidence="2 3" key="1">
    <citation type="journal article" date="2020" name="Nat. Food">
        <title>A phased Vanilla planifolia genome enables genetic improvement of flavour and production.</title>
        <authorList>
            <person name="Hasing T."/>
            <person name="Tang H."/>
            <person name="Brym M."/>
            <person name="Khazi F."/>
            <person name="Huang T."/>
            <person name="Chambers A.H."/>
        </authorList>
    </citation>
    <scope>NUCLEOTIDE SEQUENCE [LARGE SCALE GENOMIC DNA]</scope>
    <source>
        <tissue evidence="2">Leaf</tissue>
    </source>
</reference>
<organism evidence="2 3">
    <name type="scientific">Vanilla planifolia</name>
    <name type="common">Vanilla</name>
    <dbReference type="NCBI Taxonomy" id="51239"/>
    <lineage>
        <taxon>Eukaryota</taxon>
        <taxon>Viridiplantae</taxon>
        <taxon>Streptophyta</taxon>
        <taxon>Embryophyta</taxon>
        <taxon>Tracheophyta</taxon>
        <taxon>Spermatophyta</taxon>
        <taxon>Magnoliopsida</taxon>
        <taxon>Liliopsida</taxon>
        <taxon>Asparagales</taxon>
        <taxon>Orchidaceae</taxon>
        <taxon>Vanilloideae</taxon>
        <taxon>Vanilleae</taxon>
        <taxon>Vanilla</taxon>
    </lineage>
</organism>
<dbReference type="OrthoDB" id="498204at2759"/>
<comment type="caution">
    <text evidence="2">The sequence shown here is derived from an EMBL/GenBank/DDBJ whole genome shotgun (WGS) entry which is preliminary data.</text>
</comment>